<evidence type="ECO:0000313" key="3">
    <source>
        <dbReference type="EMBL" id="QOW43746.1"/>
    </source>
</evidence>
<evidence type="ECO:0000313" key="5">
    <source>
        <dbReference type="Proteomes" id="UP000593812"/>
    </source>
</evidence>
<feature type="transmembrane region" description="Helical" evidence="1">
    <location>
        <begin position="38"/>
        <end position="56"/>
    </location>
</feature>
<proteinExistence type="predicted"/>
<reference evidence="3 5" key="2">
    <citation type="submission" date="2020-02" db="EMBL/GenBank/DDBJ databases">
        <title>Tigecycline-resistant Acinetobacter species from pigs and migratory birds.</title>
        <authorList>
            <person name="Chen C."/>
            <person name="Sun J."/>
            <person name="Liao X.-P."/>
            <person name="Liu Y.-H."/>
        </authorList>
    </citation>
    <scope>NUCLEOTIDE SEQUENCE [LARGE SCALE GENOMIC DNA]</scope>
    <source>
        <strain evidence="3 5">C15_T</strain>
    </source>
</reference>
<dbReference type="RefSeq" id="WP_016659241.1">
    <property type="nucleotide sequence ID" value="NZ_CAXNYR010000002.1"/>
</dbReference>
<gene>
    <name evidence="2" type="ORF">FSC09_04445</name>
    <name evidence="3" type="ORF">G0027_13405</name>
</gene>
<keyword evidence="1" id="KW-0812">Transmembrane</keyword>
<dbReference type="EMBL" id="CP044455">
    <property type="protein sequence ID" value="QIC69707.1"/>
    <property type="molecule type" value="Genomic_DNA"/>
</dbReference>
<evidence type="ECO:0000256" key="1">
    <source>
        <dbReference type="SAM" id="Phobius"/>
    </source>
</evidence>
<evidence type="ECO:0000313" key="4">
    <source>
        <dbReference type="Proteomes" id="UP000503440"/>
    </source>
</evidence>
<name>A0A6C0Y0I1_9GAMM</name>
<feature type="transmembrane region" description="Helical" evidence="1">
    <location>
        <begin position="12"/>
        <end position="32"/>
    </location>
</feature>
<reference evidence="2 4" key="1">
    <citation type="submission" date="2019-09" db="EMBL/GenBank/DDBJ databases">
        <title>Non-baumannii Acinetobacter spp. carrying blaNDM-1 isolated in China.</title>
        <authorList>
            <person name="Cui C."/>
            <person name="Chen C."/>
            <person name="Sun J."/>
            <person name="Liu Y."/>
        </authorList>
    </citation>
    <scope>NUCLEOTIDE SEQUENCE [LARGE SCALE GENOMIC DNA]</scope>
    <source>
        <strain evidence="2 4">B18</strain>
    </source>
</reference>
<dbReference type="Proteomes" id="UP000593812">
    <property type="component" value="Chromosome"/>
</dbReference>
<accession>A0A6C0Y0I1</accession>
<evidence type="ECO:0000313" key="2">
    <source>
        <dbReference type="EMBL" id="QIC69707.1"/>
    </source>
</evidence>
<keyword evidence="1" id="KW-0472">Membrane</keyword>
<sequence>MDHTERFITAFYYAVAGIFLGLGLAIFSSLYLSLTISSAHIVIFTVICCFVLGYVFPHSVGNIFKWVWHIFVH</sequence>
<dbReference type="AlphaFoldDB" id="A0A6C0Y0I1"/>
<dbReference type="Proteomes" id="UP000503440">
    <property type="component" value="Chromosome"/>
</dbReference>
<keyword evidence="1" id="KW-1133">Transmembrane helix</keyword>
<protein>
    <submittedName>
        <fullName evidence="2">Uncharacterized protein</fullName>
    </submittedName>
</protein>
<dbReference type="EMBL" id="CP048654">
    <property type="protein sequence ID" value="QOW43746.1"/>
    <property type="molecule type" value="Genomic_DNA"/>
</dbReference>
<organism evidence="2 4">
    <name type="scientific">Acinetobacter indicus</name>
    <dbReference type="NCBI Taxonomy" id="756892"/>
    <lineage>
        <taxon>Bacteria</taxon>
        <taxon>Pseudomonadati</taxon>
        <taxon>Pseudomonadota</taxon>
        <taxon>Gammaproteobacteria</taxon>
        <taxon>Moraxellales</taxon>
        <taxon>Moraxellaceae</taxon>
        <taxon>Acinetobacter</taxon>
    </lineage>
</organism>